<dbReference type="EMBL" id="JBHULB010000007">
    <property type="protein sequence ID" value="MFD2586092.1"/>
    <property type="molecule type" value="Genomic_DNA"/>
</dbReference>
<protein>
    <submittedName>
        <fullName evidence="2">Condensation domain-containing protein</fullName>
    </submittedName>
</protein>
<organism evidence="2 3">
    <name type="scientific">Croceitalea marina</name>
    <dbReference type="NCBI Taxonomy" id="1775166"/>
    <lineage>
        <taxon>Bacteria</taxon>
        <taxon>Pseudomonadati</taxon>
        <taxon>Bacteroidota</taxon>
        <taxon>Flavobacteriia</taxon>
        <taxon>Flavobacteriales</taxon>
        <taxon>Flavobacteriaceae</taxon>
        <taxon>Croceitalea</taxon>
    </lineage>
</organism>
<comment type="caution">
    <text evidence="2">The sequence shown here is derived from an EMBL/GenBank/DDBJ whole genome shotgun (WGS) entry which is preliminary data.</text>
</comment>
<evidence type="ECO:0000313" key="3">
    <source>
        <dbReference type="Proteomes" id="UP001597526"/>
    </source>
</evidence>
<reference evidence="3" key="1">
    <citation type="journal article" date="2019" name="Int. J. Syst. Evol. Microbiol.">
        <title>The Global Catalogue of Microorganisms (GCM) 10K type strain sequencing project: providing services to taxonomists for standard genome sequencing and annotation.</title>
        <authorList>
            <consortium name="The Broad Institute Genomics Platform"/>
            <consortium name="The Broad Institute Genome Sequencing Center for Infectious Disease"/>
            <person name="Wu L."/>
            <person name="Ma J."/>
        </authorList>
    </citation>
    <scope>NUCLEOTIDE SEQUENCE [LARGE SCALE GENOMIC DNA]</scope>
    <source>
        <strain evidence="3">KCTC 52368</strain>
    </source>
</reference>
<name>A0ABW5MS36_9FLAO</name>
<dbReference type="SUPFAM" id="SSF52777">
    <property type="entry name" value="CoA-dependent acyltransferases"/>
    <property type="match status" value="2"/>
</dbReference>
<dbReference type="Proteomes" id="UP001597526">
    <property type="component" value="Unassembled WGS sequence"/>
</dbReference>
<sequence length="494" mass="58185">MIKLKSLIQSRFNVNLNIKDFYDYKSIQSLTEVIRSKEKADNHKIPPVDKSVKGYEISREQYRIWLASQTVGGSISHNMVLDFQLNGDFDVTLLKTAVKKTISRHEILRTYFLLNANGMVLQYLRETVDIEKVITVEKAQAENVESLLSESHNIHFRLEECPLFHILIIQKKVNQYIFSLVIHHIIGDMVSLDLFFKEILLRYNALSQRKKLYLPALNIQYKDYAKWINDNLKSSYFDEQREFWQQYLNGIGDDSKWYTYHGQSTFEGKTLTDSFDPELTDKIKSYCQQNNQRLMSFMATALGILIYKKTHQRDILIGIPSSLRQHPDLMEQMGLYLNVLPFRVTIEKDQTLSELLIRNSQNQIQILQASLFPFDKIIERFEKNHQFNLASRIDIFLNVLINDSTYLDIAKDLAIKPLETNNKKSKFPLCVYIQQFDEKLIYMIEYQTAVFTENEIKNFEKRLLKTITQMIDFPNKYINDIELIEKDALPLFQM</sequence>
<dbReference type="PANTHER" id="PTHR45527:SF1">
    <property type="entry name" value="FATTY ACID SYNTHASE"/>
    <property type="match status" value="1"/>
</dbReference>
<dbReference type="RefSeq" id="WP_377765801.1">
    <property type="nucleotide sequence ID" value="NZ_JBHULB010000007.1"/>
</dbReference>
<proteinExistence type="predicted"/>
<evidence type="ECO:0000313" key="2">
    <source>
        <dbReference type="EMBL" id="MFD2586092.1"/>
    </source>
</evidence>
<accession>A0ABW5MS36</accession>
<dbReference type="InterPro" id="IPR023213">
    <property type="entry name" value="CAT-like_dom_sf"/>
</dbReference>
<dbReference type="InterPro" id="IPR001242">
    <property type="entry name" value="Condensation_dom"/>
</dbReference>
<dbReference type="PANTHER" id="PTHR45527">
    <property type="entry name" value="NONRIBOSOMAL PEPTIDE SYNTHETASE"/>
    <property type="match status" value="1"/>
</dbReference>
<evidence type="ECO:0000259" key="1">
    <source>
        <dbReference type="Pfam" id="PF00668"/>
    </source>
</evidence>
<gene>
    <name evidence="2" type="ORF">ACFSQJ_04075</name>
</gene>
<keyword evidence="3" id="KW-1185">Reference proteome</keyword>
<dbReference type="Gene3D" id="3.30.559.30">
    <property type="entry name" value="Nonribosomal peptide synthetase, condensation domain"/>
    <property type="match status" value="1"/>
</dbReference>
<dbReference type="Gene3D" id="3.30.559.10">
    <property type="entry name" value="Chloramphenicol acetyltransferase-like domain"/>
    <property type="match status" value="1"/>
</dbReference>
<dbReference type="Pfam" id="PF00668">
    <property type="entry name" value="Condensation"/>
    <property type="match status" value="1"/>
</dbReference>
<feature type="domain" description="Condensation" evidence="1">
    <location>
        <begin position="55"/>
        <end position="486"/>
    </location>
</feature>